<sequence>MIWILMLVFGITRLVNLDLLPIFADEAIYIRWAQLIWQKTYYFFIPLSDGKTPLFMWLVAPLLRLGADPLLTGRVLSIISGLATLLGVYYLTKALFDKKTALLAAILVILQPFLLFYDRLSLTDSLLTALIVWSFYFTHRLFSRPSLKFGAILGFLAGAVLLTKPSGLLFLLLNILLIQMKNIKKLIKSGLLAAIIAAGLYNFLRLSSAFPLISSRSHDYLRSNQEILHGFSQYFLPTFKVFFSWLVSYLSWPAIFLVMISLLLAVKKKTTIIIILFIWALMPLLVQVSIGKIIYPRYLLPLIPFLIIILSWGLTKINKIVWLLALVFILSWLKFDWFILTNPLQAPLDPWEKGQYLQQWSSGYGLKEIKDYLNNLPQDQQVLVATEGSFGTLPNGLQIFFNQSKHVEILGVGFPDKTVSPAMEQALKEGKKVYLVVNFHRYNLSASDRLTLISEYVRPGEEKLMFYEVN</sequence>
<feature type="transmembrane region" description="Helical" evidence="8">
    <location>
        <begin position="272"/>
        <end position="290"/>
    </location>
</feature>
<keyword evidence="2" id="KW-1003">Cell membrane</keyword>
<feature type="transmembrane region" description="Helical" evidence="8">
    <location>
        <begin position="321"/>
        <end position="340"/>
    </location>
</feature>
<name>A0A1J5AYN8_9BACT</name>
<evidence type="ECO:0000259" key="9">
    <source>
        <dbReference type="Pfam" id="PF13231"/>
    </source>
</evidence>
<feature type="transmembrane region" description="Helical" evidence="8">
    <location>
        <begin position="41"/>
        <end position="63"/>
    </location>
</feature>
<dbReference type="GO" id="GO:0009103">
    <property type="term" value="P:lipopolysaccharide biosynthetic process"/>
    <property type="evidence" value="ECO:0007669"/>
    <property type="project" value="UniProtKB-ARBA"/>
</dbReference>
<dbReference type="GO" id="GO:0016763">
    <property type="term" value="F:pentosyltransferase activity"/>
    <property type="evidence" value="ECO:0007669"/>
    <property type="project" value="TreeGrafter"/>
</dbReference>
<dbReference type="InterPro" id="IPR050297">
    <property type="entry name" value="LipidA_mod_glycosyltrf_83"/>
</dbReference>
<comment type="caution">
    <text evidence="10">The sequence shown here is derived from an EMBL/GenBank/DDBJ whole genome shotgun (WGS) entry which is preliminary data.</text>
</comment>
<feature type="transmembrane region" description="Helical" evidence="8">
    <location>
        <begin position="190"/>
        <end position="213"/>
    </location>
</feature>
<accession>A0A1J5AYN8</accession>
<gene>
    <name evidence="10" type="ORF">AUK18_01520</name>
</gene>
<dbReference type="GO" id="GO:0005886">
    <property type="term" value="C:plasma membrane"/>
    <property type="evidence" value="ECO:0007669"/>
    <property type="project" value="UniProtKB-SubCell"/>
</dbReference>
<feature type="transmembrane region" description="Helical" evidence="8">
    <location>
        <begin position="101"/>
        <end position="118"/>
    </location>
</feature>
<organism evidence="10 11">
    <name type="scientific">Candidatus Beckwithbacteria bacterium CG2_30_44_31</name>
    <dbReference type="NCBI Taxonomy" id="1805035"/>
    <lineage>
        <taxon>Bacteria</taxon>
        <taxon>Candidatus Beckwithiibacteriota</taxon>
    </lineage>
</organism>
<evidence type="ECO:0000256" key="1">
    <source>
        <dbReference type="ARBA" id="ARBA00004651"/>
    </source>
</evidence>
<feature type="transmembrane region" description="Helical" evidence="8">
    <location>
        <begin position="242"/>
        <end position="265"/>
    </location>
</feature>
<evidence type="ECO:0000256" key="6">
    <source>
        <dbReference type="ARBA" id="ARBA00022989"/>
    </source>
</evidence>
<keyword evidence="4" id="KW-0808">Transferase</keyword>
<feature type="transmembrane region" description="Helical" evidence="8">
    <location>
        <begin position="75"/>
        <end position="95"/>
    </location>
</feature>
<dbReference type="PANTHER" id="PTHR33908:SF11">
    <property type="entry name" value="MEMBRANE PROTEIN"/>
    <property type="match status" value="1"/>
</dbReference>
<dbReference type="Proteomes" id="UP000183605">
    <property type="component" value="Unassembled WGS sequence"/>
</dbReference>
<reference evidence="10 11" key="1">
    <citation type="journal article" date="2016" name="Environ. Microbiol.">
        <title>Genomic resolution of a cold subsurface aquifer community provides metabolic insights for novel microbes adapted to high CO concentrations.</title>
        <authorList>
            <person name="Probst A.J."/>
            <person name="Castelle C.J."/>
            <person name="Singh A."/>
            <person name="Brown C.T."/>
            <person name="Anantharaman K."/>
            <person name="Sharon I."/>
            <person name="Hug L.A."/>
            <person name="Burstein D."/>
            <person name="Emerson J.B."/>
            <person name="Thomas B.C."/>
            <person name="Banfield J.F."/>
        </authorList>
    </citation>
    <scope>NUCLEOTIDE SEQUENCE [LARGE SCALE GENOMIC DNA]</scope>
    <source>
        <strain evidence="10">CG2_30_44_31</strain>
    </source>
</reference>
<dbReference type="Pfam" id="PF13231">
    <property type="entry name" value="PMT_2"/>
    <property type="match status" value="1"/>
</dbReference>
<keyword evidence="3" id="KW-0328">Glycosyltransferase</keyword>
<dbReference type="InterPro" id="IPR038731">
    <property type="entry name" value="RgtA/B/C-like"/>
</dbReference>
<evidence type="ECO:0000313" key="11">
    <source>
        <dbReference type="Proteomes" id="UP000183605"/>
    </source>
</evidence>
<keyword evidence="5 8" id="KW-0812">Transmembrane</keyword>
<feature type="transmembrane region" description="Helical" evidence="8">
    <location>
        <begin position="149"/>
        <end position="178"/>
    </location>
</feature>
<evidence type="ECO:0000256" key="3">
    <source>
        <dbReference type="ARBA" id="ARBA00022676"/>
    </source>
</evidence>
<evidence type="ECO:0000256" key="5">
    <source>
        <dbReference type="ARBA" id="ARBA00022692"/>
    </source>
</evidence>
<keyword evidence="6 8" id="KW-1133">Transmembrane helix</keyword>
<protein>
    <recommendedName>
        <fullName evidence="9">Glycosyltransferase RgtA/B/C/D-like domain-containing protein</fullName>
    </recommendedName>
</protein>
<keyword evidence="7 8" id="KW-0472">Membrane</keyword>
<evidence type="ECO:0000256" key="2">
    <source>
        <dbReference type="ARBA" id="ARBA00022475"/>
    </source>
</evidence>
<dbReference type="PANTHER" id="PTHR33908">
    <property type="entry name" value="MANNOSYLTRANSFERASE YKCB-RELATED"/>
    <property type="match status" value="1"/>
</dbReference>
<comment type="subcellular location">
    <subcellularLocation>
        <location evidence="1">Cell membrane</location>
        <topology evidence="1">Multi-pass membrane protein</topology>
    </subcellularLocation>
</comment>
<evidence type="ECO:0000313" key="10">
    <source>
        <dbReference type="EMBL" id="OIP03649.1"/>
    </source>
</evidence>
<feature type="domain" description="Glycosyltransferase RgtA/B/C/D-like" evidence="9">
    <location>
        <begin position="51"/>
        <end position="195"/>
    </location>
</feature>
<feature type="transmembrane region" description="Helical" evidence="8">
    <location>
        <begin position="296"/>
        <end position="314"/>
    </location>
</feature>
<dbReference type="EMBL" id="MNXQ01000029">
    <property type="protein sequence ID" value="OIP03649.1"/>
    <property type="molecule type" value="Genomic_DNA"/>
</dbReference>
<evidence type="ECO:0000256" key="4">
    <source>
        <dbReference type="ARBA" id="ARBA00022679"/>
    </source>
</evidence>
<dbReference type="AlphaFoldDB" id="A0A1J5AYN8"/>
<evidence type="ECO:0000256" key="7">
    <source>
        <dbReference type="ARBA" id="ARBA00023136"/>
    </source>
</evidence>
<evidence type="ECO:0000256" key="8">
    <source>
        <dbReference type="SAM" id="Phobius"/>
    </source>
</evidence>
<proteinExistence type="predicted"/>